<dbReference type="Gene3D" id="1.25.40.440">
    <property type="entry name" value="Nucleoporin, helical domain, central subdomain"/>
    <property type="match status" value="1"/>
</dbReference>
<dbReference type="GO" id="GO:0044611">
    <property type="term" value="C:nuclear pore inner ring"/>
    <property type="evidence" value="ECO:0007669"/>
    <property type="project" value="TreeGrafter"/>
</dbReference>
<keyword evidence="4" id="KW-0539">Nucleus</keyword>
<dbReference type="InterPro" id="IPR007187">
    <property type="entry name" value="Nucleoporin_Nup133/Nup155_C"/>
</dbReference>
<protein>
    <submittedName>
        <fullName evidence="7">Nucleoporin-domain-containing protein</fullName>
    </submittedName>
</protein>
<dbReference type="FunCoup" id="A0A165PS00">
    <property type="interactions" value="999"/>
</dbReference>
<dbReference type="InterPro" id="IPR042538">
    <property type="entry name" value="Nucleoporin_Nup155_C_3"/>
</dbReference>
<evidence type="ECO:0000259" key="6">
    <source>
        <dbReference type="Pfam" id="PF08801"/>
    </source>
</evidence>
<accession>A0A165PS00</accession>
<dbReference type="InterPro" id="IPR042537">
    <property type="entry name" value="Nucleoporin_Nup155_C_2"/>
</dbReference>
<gene>
    <name evidence="7" type="ORF">EXIGLDRAFT_732848</name>
</gene>
<evidence type="ECO:0000256" key="2">
    <source>
        <dbReference type="ARBA" id="ARBA00007373"/>
    </source>
</evidence>
<dbReference type="Pfam" id="PF08801">
    <property type="entry name" value="Nucleoporin_N"/>
    <property type="match status" value="1"/>
</dbReference>
<evidence type="ECO:0000256" key="4">
    <source>
        <dbReference type="ARBA" id="ARBA00023242"/>
    </source>
</evidence>
<dbReference type="Proteomes" id="UP000077266">
    <property type="component" value="Unassembled WGS sequence"/>
</dbReference>
<proteinExistence type="inferred from homology"/>
<evidence type="ECO:0000313" key="8">
    <source>
        <dbReference type="Proteomes" id="UP000077266"/>
    </source>
</evidence>
<evidence type="ECO:0000256" key="1">
    <source>
        <dbReference type="ARBA" id="ARBA00004123"/>
    </source>
</evidence>
<dbReference type="OrthoDB" id="338970at2759"/>
<name>A0A165PS00_EXIGL</name>
<comment type="subcellular location">
    <subcellularLocation>
        <location evidence="1">Nucleus</location>
    </subcellularLocation>
</comment>
<keyword evidence="8" id="KW-1185">Reference proteome</keyword>
<dbReference type="InterPro" id="IPR004870">
    <property type="entry name" value="Nucleoporin_Nup155"/>
</dbReference>
<dbReference type="GO" id="GO:0017056">
    <property type="term" value="F:structural constituent of nuclear pore"/>
    <property type="evidence" value="ECO:0007669"/>
    <property type="project" value="InterPro"/>
</dbReference>
<dbReference type="PANTHER" id="PTHR10350:SF6">
    <property type="entry name" value="NUCLEAR PORE COMPLEX PROTEIN NUP155"/>
    <property type="match status" value="1"/>
</dbReference>
<organism evidence="7 8">
    <name type="scientific">Exidia glandulosa HHB12029</name>
    <dbReference type="NCBI Taxonomy" id="1314781"/>
    <lineage>
        <taxon>Eukaryota</taxon>
        <taxon>Fungi</taxon>
        <taxon>Dikarya</taxon>
        <taxon>Basidiomycota</taxon>
        <taxon>Agaricomycotina</taxon>
        <taxon>Agaricomycetes</taxon>
        <taxon>Auriculariales</taxon>
        <taxon>Exidiaceae</taxon>
        <taxon>Exidia</taxon>
    </lineage>
</organism>
<dbReference type="Pfam" id="PF03177">
    <property type="entry name" value="Nucleoporin_C"/>
    <property type="match status" value="1"/>
</dbReference>
<feature type="domain" description="Nucleoporin Nup133/Nup155-like N-terminal" evidence="6">
    <location>
        <begin position="93"/>
        <end position="562"/>
    </location>
</feature>
<dbReference type="GO" id="GO:0036228">
    <property type="term" value="P:protein localization to nuclear inner membrane"/>
    <property type="evidence" value="ECO:0007669"/>
    <property type="project" value="TreeGrafter"/>
</dbReference>
<dbReference type="GO" id="GO:0006405">
    <property type="term" value="P:RNA export from nucleus"/>
    <property type="evidence" value="ECO:0007669"/>
    <property type="project" value="TreeGrafter"/>
</dbReference>
<evidence type="ECO:0000256" key="3">
    <source>
        <dbReference type="ARBA" id="ARBA00022448"/>
    </source>
</evidence>
<dbReference type="InterPro" id="IPR014908">
    <property type="entry name" value="Nucleoporin_Nup133/Nup155_N"/>
</dbReference>
<evidence type="ECO:0000313" key="7">
    <source>
        <dbReference type="EMBL" id="KZW02589.1"/>
    </source>
</evidence>
<dbReference type="Gene3D" id="1.20.120.1880">
    <property type="entry name" value="Nucleoporin, helical C-terminal domain"/>
    <property type="match status" value="1"/>
</dbReference>
<evidence type="ECO:0000259" key="5">
    <source>
        <dbReference type="Pfam" id="PF03177"/>
    </source>
</evidence>
<dbReference type="InParanoid" id="A0A165PS00"/>
<dbReference type="InterPro" id="IPR042533">
    <property type="entry name" value="Nucleoporin_Nup155_C_1"/>
</dbReference>
<feature type="domain" description="Nucleoporin Nup133/Nup155-like C-terminal" evidence="5">
    <location>
        <begin position="669"/>
        <end position="1331"/>
    </location>
</feature>
<keyword evidence="3" id="KW-0813">Transport</keyword>
<dbReference type="GO" id="GO:0006606">
    <property type="term" value="P:protein import into nucleus"/>
    <property type="evidence" value="ECO:0007669"/>
    <property type="project" value="TreeGrafter"/>
</dbReference>
<dbReference type="STRING" id="1314781.A0A165PS00"/>
<sequence length="1350" mass="150200">MFASSTSRNLYASVGPSQSIWAINPAPAPLALPPAPAPLQKSAPVSLTALEKASRTLQDQLIADAQAVPELADMLQSHPQVPYTSSTDKAYVPFYRKRAINIPDGLMEYYDAAHDYSYMGLMPEIERAWITMNNKLFLWDYNDGQDISSFVDQPNLISHVSLVKPKAGVFVDEIQYLLVICTPVTVILIGLSCAPTAGPSRHARSELKLYATDMIVSTEGNQMSGVVGTRTGRIFMYGMSDGGLYELAYQSSEGWFSKKIQLVNHSVGGYGSFLPFLNKPDTDRLSSIVVDDDRNCLYTLSTQNNITLYHLGHSGDQLTLIRTIGGLRKAAQALFPGLPALDMPNFNIARMHVIEVGVSRNVHLVAITETGVRLYFSHYRRNPYGPGLLGALGTGPRNPQVVPPSLELIQVRPPPADLTIPEVQQQGMGLPATGAPVVITFISMSAHSAGLTLGAQAPQTEAGSDFILCVSPDLAKMVNAPPAAAPAPGAYGSYGTQAAQRPLAEYATILPVMGHTWAMVEARRLPLSASPPASPAPNSMFELATQFSEPPRQFVVFTNEGLSFLVKRRAVDHLKQLLDQYDTDPRPAQTFCQNFGRVESAAMLLAVACGNSFLAHNGLEQGNVDDFSLGGVNAEMSANAKLLFYSQGGVPVLKSVNPGSLADSQIVFSGRRDGFALYFARLVRPLWRAQIVRVGAHGRLESNVFDTTLVTIQNNLESLRSFLERNPTLFSSTVEMRDPVVQDAWKIELASVAQLQGLLVQTIEAISFVLLLIDYQLSEIVGQCDQPTQQNMKSLTYEELVSSKKGRDVARGLVNAIINHQIGHQISVDTISELLQQRCGSFCSADDVLMYKAIENVRKAKETRDPSERTQCLRTSYKFFSKGSANLEFEKLREIVREYRDLRYAKGAIELPLKCARDWDADNLGHAHWAEGCPMNDPRVELYQKRVKCYDLVLDVLSAFSSMFDAQPPGVQSIEAEELALLRATAYQLAISSQDEVFHSYLYDWLLAKSMKDELVEIRTPFIEGYLRREPVALERAELLHIYYVKTGQYLRAAETCAALAESPDFDLNLEKRIQLFTFAVNYAKSHPGSELGRQEAAVEFLTDLEEKLEVAQVQLEIFNELYPRFGEGPSQEGTAVHRLNRNLLSISDLFQDYADPYDLLEIKLLILHVSDHHDPGMVNAIWDALFERAVDQEPTVEEQIKAITATVTRLGQRFYPSETAFPLEEVTMRLERFALERNTIVPQGWVPRLLLEASVPFGDIFNIVHKLYESQIPPFHVQNAVQWLSGDMAILVSDWVAEATRPQSSIPRREFPANLLDETVDLYLRELARDRDETRRVFERAKLAIRRHY</sequence>
<dbReference type="SUPFAM" id="SSF117289">
    <property type="entry name" value="Nucleoporin domain"/>
    <property type="match status" value="1"/>
</dbReference>
<comment type="similarity">
    <text evidence="2">Belongs to the non-repetitive/WGA-negative nucleoporin family.</text>
</comment>
<reference evidence="7 8" key="1">
    <citation type="journal article" date="2016" name="Mol. Biol. Evol.">
        <title>Comparative Genomics of Early-Diverging Mushroom-Forming Fungi Provides Insights into the Origins of Lignocellulose Decay Capabilities.</title>
        <authorList>
            <person name="Nagy L.G."/>
            <person name="Riley R."/>
            <person name="Tritt A."/>
            <person name="Adam C."/>
            <person name="Daum C."/>
            <person name="Floudas D."/>
            <person name="Sun H."/>
            <person name="Yadav J.S."/>
            <person name="Pangilinan J."/>
            <person name="Larsson K.H."/>
            <person name="Matsuura K."/>
            <person name="Barry K."/>
            <person name="Labutti K."/>
            <person name="Kuo R."/>
            <person name="Ohm R.A."/>
            <person name="Bhattacharya S.S."/>
            <person name="Shirouzu T."/>
            <person name="Yoshinaga Y."/>
            <person name="Martin F.M."/>
            <person name="Grigoriev I.V."/>
            <person name="Hibbett D.S."/>
        </authorList>
    </citation>
    <scope>NUCLEOTIDE SEQUENCE [LARGE SCALE GENOMIC DNA]</scope>
    <source>
        <strain evidence="7 8">HHB12029</strain>
    </source>
</reference>
<dbReference type="PANTHER" id="PTHR10350">
    <property type="entry name" value="NUCLEAR PORE COMPLEX PROTEIN NUP155"/>
    <property type="match status" value="1"/>
</dbReference>
<dbReference type="EMBL" id="KV425887">
    <property type="protein sequence ID" value="KZW02589.1"/>
    <property type="molecule type" value="Genomic_DNA"/>
</dbReference>
<dbReference type="Gene3D" id="1.20.58.1780">
    <property type="match status" value="1"/>
</dbReference>
<dbReference type="GO" id="GO:0000972">
    <property type="term" value="P:transcription-dependent tethering of RNA polymerase II gene DNA at nuclear periphery"/>
    <property type="evidence" value="ECO:0007669"/>
    <property type="project" value="TreeGrafter"/>
</dbReference>
<dbReference type="Gene3D" id="1.25.40.450">
    <property type="entry name" value="Nucleoporin, helical domain, N-terminal subdomain"/>
    <property type="match status" value="1"/>
</dbReference>